<dbReference type="Proteomes" id="UP000219788">
    <property type="component" value="Unassembled WGS sequence"/>
</dbReference>
<dbReference type="AlphaFoldDB" id="A0A2A7TZ63"/>
<sequence>MMKILCFPAAEGGAAPMVHFLGQLSGKLAESIKKKLIAFSTQETIYSSSSLKILKPTIWGYKGTIYKLRVDCGAQSARVLFTLSRSNDLVVLHAFLKKTRKTPPKEAEIAIRHLAALNAGADPVPLFPHDT</sequence>
<evidence type="ECO:0008006" key="3">
    <source>
        <dbReference type="Google" id="ProtNLM"/>
    </source>
</evidence>
<reference evidence="2" key="1">
    <citation type="submission" date="2017-09" db="EMBL/GenBank/DDBJ databases">
        <title>FDA dAtabase for Regulatory Grade micrObial Sequences (FDA-ARGOS): Supporting development and validation of Infectious Disease Dx tests.</title>
        <authorList>
            <person name="Goldberg B."/>
            <person name="Campos J."/>
            <person name="Tallon L."/>
            <person name="Sadzewicz L."/>
            <person name="Ott S."/>
            <person name="Zhao X."/>
            <person name="Nagaraj S."/>
            <person name="Vavikolanu K."/>
            <person name="Aluvathingal J."/>
            <person name="Nadendla S."/>
            <person name="Geyer C."/>
            <person name="Sichtig H."/>
        </authorList>
    </citation>
    <scope>NUCLEOTIDE SEQUENCE [LARGE SCALE GENOMIC DNA]</scope>
    <source>
        <strain evidence="2">FDAARGOS_370</strain>
    </source>
</reference>
<protein>
    <recommendedName>
        <fullName evidence="3">Phage-related protein</fullName>
    </recommendedName>
</protein>
<gene>
    <name evidence="1" type="ORF">CRM76_04620</name>
</gene>
<dbReference type="Pfam" id="PF05973">
    <property type="entry name" value="Gp49"/>
    <property type="match status" value="1"/>
</dbReference>
<dbReference type="RefSeq" id="WP_005290887.1">
    <property type="nucleotide sequence ID" value="NZ_AP028090.1"/>
</dbReference>
<dbReference type="EMBL" id="PDDV01000013">
    <property type="protein sequence ID" value="PEH71273.1"/>
    <property type="molecule type" value="Genomic_DNA"/>
</dbReference>
<organism evidence="1 2">
    <name type="scientific">Edwardsiella tarda</name>
    <dbReference type="NCBI Taxonomy" id="636"/>
    <lineage>
        <taxon>Bacteria</taxon>
        <taxon>Pseudomonadati</taxon>
        <taxon>Pseudomonadota</taxon>
        <taxon>Gammaproteobacteria</taxon>
        <taxon>Enterobacterales</taxon>
        <taxon>Hafniaceae</taxon>
        <taxon>Edwardsiella</taxon>
    </lineage>
</organism>
<name>A0A2A7TZ63_EDWTA</name>
<proteinExistence type="predicted"/>
<evidence type="ECO:0000313" key="1">
    <source>
        <dbReference type="EMBL" id="PEH71273.1"/>
    </source>
</evidence>
<accession>A0A2A7TZ63</accession>
<dbReference type="GeneID" id="93122280"/>
<comment type="caution">
    <text evidence="1">The sequence shown here is derived from an EMBL/GenBank/DDBJ whole genome shotgun (WGS) entry which is preliminary data.</text>
</comment>
<evidence type="ECO:0000313" key="2">
    <source>
        <dbReference type="Proteomes" id="UP000219788"/>
    </source>
</evidence>
<dbReference type="InterPro" id="IPR009241">
    <property type="entry name" value="HigB-like"/>
</dbReference>
<dbReference type="STRING" id="636.AAW15_00355"/>